<sequence>MRNLSVMFVMATCITSASFQGQTTSTPATTKPAKSKTTTTKTGTAASRARARTHTTVPAPPPVEGLAAVGEMPAVTGVPQTAYALKYVEITIGTGELALPHKYYTVHYTGWTTDGKKFDSSHDHPGGEPFVFAAGAKRVITGWDTGFEGMHVGGKRRLLVPYQLAYGEFGHPPVIPAKAQLIFDIEFLGQSDTPSDQTAPPAPAQK</sequence>
<evidence type="ECO:0000313" key="11">
    <source>
        <dbReference type="Proteomes" id="UP000006844"/>
    </source>
</evidence>
<keyword evidence="11" id="KW-1185">Reference proteome</keyword>
<evidence type="ECO:0000256" key="2">
    <source>
        <dbReference type="ARBA" id="ARBA00006577"/>
    </source>
</evidence>
<accession>E8V8I7</accession>
<feature type="domain" description="PPIase FKBP-type" evidence="9">
    <location>
        <begin position="101"/>
        <end position="191"/>
    </location>
</feature>
<evidence type="ECO:0000256" key="8">
    <source>
        <dbReference type="SAM" id="SignalP"/>
    </source>
</evidence>
<evidence type="ECO:0000256" key="1">
    <source>
        <dbReference type="ARBA" id="ARBA00000971"/>
    </source>
</evidence>
<evidence type="ECO:0000256" key="5">
    <source>
        <dbReference type="PROSITE-ProRule" id="PRU00277"/>
    </source>
</evidence>
<dbReference type="InterPro" id="IPR001179">
    <property type="entry name" value="PPIase_FKBP_dom"/>
</dbReference>
<keyword evidence="8" id="KW-0732">Signal</keyword>
<dbReference type="FunFam" id="3.10.50.40:FF:000006">
    <property type="entry name" value="Peptidyl-prolyl cis-trans isomerase"/>
    <property type="match status" value="1"/>
</dbReference>
<dbReference type="AlphaFoldDB" id="E8V8I7"/>
<dbReference type="eggNOG" id="COG0545">
    <property type="taxonomic scope" value="Bacteria"/>
</dbReference>
<keyword evidence="4 5" id="KW-0413">Isomerase</keyword>
<comment type="similarity">
    <text evidence="2 6">Belongs to the FKBP-type PPIase family.</text>
</comment>
<dbReference type="Pfam" id="PF00254">
    <property type="entry name" value="FKBP_C"/>
    <property type="match status" value="1"/>
</dbReference>
<evidence type="ECO:0000313" key="10">
    <source>
        <dbReference type="EMBL" id="ADV82966.1"/>
    </source>
</evidence>
<proteinExistence type="inferred from homology"/>
<dbReference type="EC" id="5.2.1.8" evidence="6"/>
<comment type="catalytic activity">
    <reaction evidence="1 5 6">
        <text>[protein]-peptidylproline (omega=180) = [protein]-peptidylproline (omega=0)</text>
        <dbReference type="Rhea" id="RHEA:16237"/>
        <dbReference type="Rhea" id="RHEA-COMP:10747"/>
        <dbReference type="Rhea" id="RHEA-COMP:10748"/>
        <dbReference type="ChEBI" id="CHEBI:83833"/>
        <dbReference type="ChEBI" id="CHEBI:83834"/>
        <dbReference type="EC" id="5.2.1.8"/>
    </reaction>
</comment>
<evidence type="ECO:0000256" key="7">
    <source>
        <dbReference type="SAM" id="MobiDB-lite"/>
    </source>
</evidence>
<evidence type="ECO:0000256" key="3">
    <source>
        <dbReference type="ARBA" id="ARBA00023110"/>
    </source>
</evidence>
<dbReference type="InterPro" id="IPR046357">
    <property type="entry name" value="PPIase_dom_sf"/>
</dbReference>
<evidence type="ECO:0000256" key="6">
    <source>
        <dbReference type="RuleBase" id="RU003915"/>
    </source>
</evidence>
<dbReference type="PANTHER" id="PTHR43811:SF19">
    <property type="entry name" value="39 KDA FK506-BINDING NUCLEAR PROTEIN"/>
    <property type="match status" value="1"/>
</dbReference>
<keyword evidence="3 5" id="KW-0697">Rotamase</keyword>
<reference evidence="10 11" key="1">
    <citation type="journal article" date="2012" name="Stand. Genomic Sci.">
        <title>Complete genome sequence of Terriglobus saanensis type strain SP1PR4(T), an Acidobacteria from tundra soil.</title>
        <authorList>
            <person name="Rawat S.R."/>
            <person name="Mannisto M.K."/>
            <person name="Starovoytov V."/>
            <person name="Goodwin L."/>
            <person name="Nolan M."/>
            <person name="Hauser L."/>
            <person name="Land M."/>
            <person name="Davenport K.W."/>
            <person name="Woyke T."/>
            <person name="Haggblom M.M."/>
        </authorList>
    </citation>
    <scope>NUCLEOTIDE SEQUENCE</scope>
    <source>
        <strain evidence="11">ATCC BAA-1853 / DSM 23119 / SP1PR4</strain>
    </source>
</reference>
<dbReference type="STRING" id="401053.AciPR4_2164"/>
<evidence type="ECO:0000259" key="9">
    <source>
        <dbReference type="PROSITE" id="PS50059"/>
    </source>
</evidence>
<feature type="region of interest" description="Disordered" evidence="7">
    <location>
        <begin position="21"/>
        <end position="61"/>
    </location>
</feature>
<dbReference type="Proteomes" id="UP000006844">
    <property type="component" value="Chromosome"/>
</dbReference>
<feature type="chain" id="PRO_5003229337" description="Peptidyl-prolyl cis-trans isomerase" evidence="8">
    <location>
        <begin position="20"/>
        <end position="206"/>
    </location>
</feature>
<dbReference type="RefSeq" id="WP_013568699.1">
    <property type="nucleotide sequence ID" value="NC_014963.1"/>
</dbReference>
<dbReference type="PANTHER" id="PTHR43811">
    <property type="entry name" value="FKBP-TYPE PEPTIDYL-PROLYL CIS-TRANS ISOMERASE FKPA"/>
    <property type="match status" value="1"/>
</dbReference>
<dbReference type="KEGG" id="tsa:AciPR4_2164"/>
<protein>
    <recommendedName>
        <fullName evidence="6">Peptidyl-prolyl cis-trans isomerase</fullName>
        <ecNumber evidence="6">5.2.1.8</ecNumber>
    </recommendedName>
</protein>
<evidence type="ECO:0000256" key="4">
    <source>
        <dbReference type="ARBA" id="ARBA00023235"/>
    </source>
</evidence>
<dbReference type="HOGENOM" id="CLU_013615_7_2_0"/>
<dbReference type="PROSITE" id="PS50059">
    <property type="entry name" value="FKBP_PPIASE"/>
    <property type="match status" value="1"/>
</dbReference>
<dbReference type="GO" id="GO:0003755">
    <property type="term" value="F:peptidyl-prolyl cis-trans isomerase activity"/>
    <property type="evidence" value="ECO:0007669"/>
    <property type="project" value="UniProtKB-UniRule"/>
</dbReference>
<dbReference type="SUPFAM" id="SSF54534">
    <property type="entry name" value="FKBP-like"/>
    <property type="match status" value="1"/>
</dbReference>
<dbReference type="EMBL" id="CP002467">
    <property type="protein sequence ID" value="ADV82966.1"/>
    <property type="molecule type" value="Genomic_DNA"/>
</dbReference>
<feature type="compositionally biased region" description="Low complexity" evidence="7">
    <location>
        <begin position="23"/>
        <end position="48"/>
    </location>
</feature>
<organism evidence="10 11">
    <name type="scientific">Terriglobus saanensis (strain ATCC BAA-1853 / DSM 23119 / SP1PR4)</name>
    <dbReference type="NCBI Taxonomy" id="401053"/>
    <lineage>
        <taxon>Bacteria</taxon>
        <taxon>Pseudomonadati</taxon>
        <taxon>Acidobacteriota</taxon>
        <taxon>Terriglobia</taxon>
        <taxon>Terriglobales</taxon>
        <taxon>Acidobacteriaceae</taxon>
        <taxon>Terriglobus</taxon>
    </lineage>
</organism>
<feature type="signal peptide" evidence="8">
    <location>
        <begin position="1"/>
        <end position="19"/>
    </location>
</feature>
<name>E8V8I7_TERSS</name>
<gene>
    <name evidence="10" type="ordered locus">AciPR4_2164</name>
</gene>
<dbReference type="Gene3D" id="3.10.50.40">
    <property type="match status" value="1"/>
</dbReference>